<dbReference type="PANTHER" id="PTHR37291:SF1">
    <property type="entry name" value="TYPE IV METHYL-DIRECTED RESTRICTION ENZYME ECOKMCRB SUBUNIT"/>
    <property type="match status" value="1"/>
</dbReference>
<evidence type="ECO:0000313" key="3">
    <source>
        <dbReference type="Proteomes" id="UP000007509"/>
    </source>
</evidence>
<dbReference type="Gene3D" id="3.40.50.300">
    <property type="entry name" value="P-loop containing nucleotide triphosphate hydrolases"/>
    <property type="match status" value="1"/>
</dbReference>
<dbReference type="SUPFAM" id="SSF52540">
    <property type="entry name" value="P-loop containing nucleoside triphosphate hydrolases"/>
    <property type="match status" value="1"/>
</dbReference>
<dbReference type="EMBL" id="AKJY01000006">
    <property type="protein sequence ID" value="EJL75383.1"/>
    <property type="molecule type" value="Genomic_DNA"/>
</dbReference>
<dbReference type="AlphaFoldDB" id="J2KQP6"/>
<keyword evidence="2" id="KW-0540">Nuclease</keyword>
<proteinExistence type="predicted"/>
<sequence>FPFGEKITAQIVAIKEDGFIYNFPDREEIKYKILFSDMEKIYNNWNEISKPIDLRDQEIKMGLTMKGKYPYYYRILQQLIATNANKNNPVIKEDLKNYVLVIDEINRANVSSVLGELIYALEYRNEAVESMYEVEGCKELVLPPNLYIIGTMNTADRSVGHIDYAVRRRFAFITLPPRNLKTEDGMQNFDESLYHQVNKLFDENCSPEFEKEHIRLGHSYFIDQSAENNTAGMAIRLEYEIKPILNEYIKDGMLIGEDVKEKITNLQASL</sequence>
<comment type="caution">
    <text evidence="2">The sequence shown here is derived from an EMBL/GenBank/DDBJ whole genome shotgun (WGS) entry which is preliminary data.</text>
</comment>
<dbReference type="RefSeq" id="WP_007840389.1">
    <property type="nucleotide sequence ID" value="NZ_AKJY01000006.1"/>
</dbReference>
<dbReference type="InterPro" id="IPR011704">
    <property type="entry name" value="ATPase_dyneun-rel_AAA"/>
</dbReference>
<accession>J2KQP6</accession>
<keyword evidence="2" id="KW-0255">Endonuclease</keyword>
<reference evidence="2 3" key="1">
    <citation type="journal article" date="2012" name="J. Bacteriol.">
        <title>Twenty-one genome sequences from Pseudomonas species and 19 genome sequences from diverse bacteria isolated from the rhizosphere and endosphere of Populus deltoides.</title>
        <authorList>
            <person name="Brown S.D."/>
            <person name="Utturkar S.M."/>
            <person name="Klingeman D.M."/>
            <person name="Johnson C.M."/>
            <person name="Martin S.L."/>
            <person name="Land M.L."/>
            <person name="Lu T.Y."/>
            <person name="Schadt C.W."/>
            <person name="Doktycz M.J."/>
            <person name="Pelletier D.A."/>
        </authorList>
    </citation>
    <scope>NUCLEOTIDE SEQUENCE [LARGE SCALE GENOMIC DNA]</scope>
    <source>
        <strain evidence="2 3">CF314</strain>
    </source>
</reference>
<dbReference type="Pfam" id="PF07728">
    <property type="entry name" value="AAA_5"/>
    <property type="match status" value="1"/>
</dbReference>
<dbReference type="PATRIC" id="fig|1144316.3.peg.545"/>
<keyword evidence="2" id="KW-0378">Hydrolase</keyword>
<gene>
    <name evidence="2" type="ORF">PMI13_00530</name>
</gene>
<dbReference type="Proteomes" id="UP000007509">
    <property type="component" value="Unassembled WGS sequence"/>
</dbReference>
<feature type="non-terminal residue" evidence="2">
    <location>
        <position position="1"/>
    </location>
</feature>
<dbReference type="InterPro" id="IPR027417">
    <property type="entry name" value="P-loop_NTPase"/>
</dbReference>
<dbReference type="PANTHER" id="PTHR37291">
    <property type="entry name" value="5-METHYLCYTOSINE-SPECIFIC RESTRICTION ENZYME B"/>
    <property type="match status" value="1"/>
</dbReference>
<evidence type="ECO:0000259" key="1">
    <source>
        <dbReference type="Pfam" id="PF07728"/>
    </source>
</evidence>
<dbReference type="InterPro" id="IPR052934">
    <property type="entry name" value="Methyl-DNA_Rec/Restrict_Enz"/>
</dbReference>
<dbReference type="GO" id="GO:0016887">
    <property type="term" value="F:ATP hydrolysis activity"/>
    <property type="evidence" value="ECO:0007669"/>
    <property type="project" value="InterPro"/>
</dbReference>
<keyword evidence="3" id="KW-1185">Reference proteome</keyword>
<dbReference type="REBASE" id="54526">
    <property type="entry name" value="Csp314McrBCP"/>
</dbReference>
<feature type="domain" description="ATPase dynein-related AAA" evidence="1">
    <location>
        <begin position="84"/>
        <end position="170"/>
    </location>
</feature>
<evidence type="ECO:0000313" key="2">
    <source>
        <dbReference type="EMBL" id="EJL75383.1"/>
    </source>
</evidence>
<name>J2KQP6_9FLAO</name>
<protein>
    <submittedName>
        <fullName evidence="2">GTPase subunit of restriction endonuclease</fullName>
    </submittedName>
</protein>
<dbReference type="GO" id="GO:0004519">
    <property type="term" value="F:endonuclease activity"/>
    <property type="evidence" value="ECO:0007669"/>
    <property type="project" value="UniProtKB-KW"/>
</dbReference>
<dbReference type="OrthoDB" id="9781481at2"/>
<dbReference type="GO" id="GO:0005524">
    <property type="term" value="F:ATP binding"/>
    <property type="evidence" value="ECO:0007669"/>
    <property type="project" value="InterPro"/>
</dbReference>
<organism evidence="2 3">
    <name type="scientific">Chryseobacterium populi</name>
    <dbReference type="NCBI Taxonomy" id="1144316"/>
    <lineage>
        <taxon>Bacteria</taxon>
        <taxon>Pseudomonadati</taxon>
        <taxon>Bacteroidota</taxon>
        <taxon>Flavobacteriia</taxon>
        <taxon>Flavobacteriales</taxon>
        <taxon>Weeksellaceae</taxon>
        <taxon>Chryseobacterium group</taxon>
        <taxon>Chryseobacterium</taxon>
    </lineage>
</organism>